<dbReference type="InterPro" id="IPR050700">
    <property type="entry name" value="YIM1/Zinc_Alcohol_DH_Fams"/>
</dbReference>
<dbReference type="AlphaFoldDB" id="D3Q4X5"/>
<dbReference type="SUPFAM" id="SSF50129">
    <property type="entry name" value="GroES-like"/>
    <property type="match status" value="1"/>
</dbReference>
<gene>
    <name evidence="2" type="ordered locus">Snas_2472</name>
</gene>
<dbReference type="InterPro" id="IPR020843">
    <property type="entry name" value="ER"/>
</dbReference>
<evidence type="ECO:0000259" key="1">
    <source>
        <dbReference type="SMART" id="SM00829"/>
    </source>
</evidence>
<dbReference type="InterPro" id="IPR013154">
    <property type="entry name" value="ADH-like_N"/>
</dbReference>
<dbReference type="EMBL" id="CP001778">
    <property type="protein sequence ID" value="ADD42155.1"/>
    <property type="molecule type" value="Genomic_DNA"/>
</dbReference>
<dbReference type="Pfam" id="PF08240">
    <property type="entry name" value="ADH_N"/>
    <property type="match status" value="1"/>
</dbReference>
<name>D3Q4X5_STANL</name>
<dbReference type="RefSeq" id="WP_013017726.1">
    <property type="nucleotide sequence ID" value="NC_013947.1"/>
</dbReference>
<reference evidence="2 3" key="1">
    <citation type="journal article" date="2009" name="Stand. Genomic Sci.">
        <title>Complete genome sequence of Stackebrandtia nassauensis type strain (LLR-40K-21).</title>
        <authorList>
            <person name="Munk C."/>
            <person name="Lapidus A."/>
            <person name="Copeland A."/>
            <person name="Jando M."/>
            <person name="Mayilraj S."/>
            <person name="Glavina Del Rio T."/>
            <person name="Nolan M."/>
            <person name="Chen F."/>
            <person name="Lucas S."/>
            <person name="Tice H."/>
            <person name="Cheng J.F."/>
            <person name="Han C."/>
            <person name="Detter J.C."/>
            <person name="Bruce D."/>
            <person name="Goodwin L."/>
            <person name="Chain P."/>
            <person name="Pitluck S."/>
            <person name="Goker M."/>
            <person name="Ovchinikova G."/>
            <person name="Pati A."/>
            <person name="Ivanova N."/>
            <person name="Mavromatis K."/>
            <person name="Chen A."/>
            <person name="Palaniappan K."/>
            <person name="Land M."/>
            <person name="Hauser L."/>
            <person name="Chang Y.J."/>
            <person name="Jeffries C.D."/>
            <person name="Bristow J."/>
            <person name="Eisen J.A."/>
            <person name="Markowitz V."/>
            <person name="Hugenholtz P."/>
            <person name="Kyrpides N.C."/>
            <person name="Klenk H.P."/>
        </authorList>
    </citation>
    <scope>NUCLEOTIDE SEQUENCE [LARGE SCALE GENOMIC DNA]</scope>
    <source>
        <strain evidence="3">DSM 44728 / CIP 108903 / NRRL B-16338 / NBRC 102104 / LLR-40K-21</strain>
    </source>
</reference>
<dbReference type="PANTHER" id="PTHR11695">
    <property type="entry name" value="ALCOHOL DEHYDROGENASE RELATED"/>
    <property type="match status" value="1"/>
</dbReference>
<proteinExistence type="predicted"/>
<evidence type="ECO:0000313" key="3">
    <source>
        <dbReference type="Proteomes" id="UP000000844"/>
    </source>
</evidence>
<dbReference type="InterPro" id="IPR011032">
    <property type="entry name" value="GroES-like_sf"/>
</dbReference>
<dbReference type="Gene3D" id="3.40.50.720">
    <property type="entry name" value="NAD(P)-binding Rossmann-like Domain"/>
    <property type="match status" value="1"/>
</dbReference>
<organism evidence="2 3">
    <name type="scientific">Stackebrandtia nassauensis (strain DSM 44728 / CIP 108903 / NRRL B-16338 / NBRC 102104 / LLR-40K-21)</name>
    <dbReference type="NCBI Taxonomy" id="446470"/>
    <lineage>
        <taxon>Bacteria</taxon>
        <taxon>Bacillati</taxon>
        <taxon>Actinomycetota</taxon>
        <taxon>Actinomycetes</taxon>
        <taxon>Glycomycetales</taxon>
        <taxon>Glycomycetaceae</taxon>
        <taxon>Stackebrandtia</taxon>
    </lineage>
</organism>
<dbReference type="KEGG" id="sna:Snas_2472"/>
<dbReference type="STRING" id="446470.Snas_2472"/>
<dbReference type="CDD" id="cd05289">
    <property type="entry name" value="MDR_like_2"/>
    <property type="match status" value="1"/>
</dbReference>
<keyword evidence="3" id="KW-1185">Reference proteome</keyword>
<dbReference type="HOGENOM" id="CLU_026673_3_3_11"/>
<dbReference type="Proteomes" id="UP000000844">
    <property type="component" value="Chromosome"/>
</dbReference>
<accession>D3Q4X5</accession>
<dbReference type="PANTHER" id="PTHR11695:SF294">
    <property type="entry name" value="RETICULON-4-INTERACTING PROTEIN 1, MITOCHONDRIAL"/>
    <property type="match status" value="1"/>
</dbReference>
<dbReference type="Gene3D" id="3.90.180.10">
    <property type="entry name" value="Medium-chain alcohol dehydrogenases, catalytic domain"/>
    <property type="match status" value="1"/>
</dbReference>
<protein>
    <submittedName>
        <fullName evidence="2">Alcohol dehydrogenase zinc-binding domain protein</fullName>
    </submittedName>
</protein>
<dbReference type="eggNOG" id="COG0604">
    <property type="taxonomic scope" value="Bacteria"/>
</dbReference>
<evidence type="ECO:0000313" key="2">
    <source>
        <dbReference type="EMBL" id="ADD42155.1"/>
    </source>
</evidence>
<dbReference type="Pfam" id="PF13602">
    <property type="entry name" value="ADH_zinc_N_2"/>
    <property type="match status" value="1"/>
</dbReference>
<feature type="domain" description="Enoyl reductase (ER)" evidence="1">
    <location>
        <begin position="14"/>
        <end position="311"/>
    </location>
</feature>
<sequence>MNDTMRVVTQDALGDADVLRLDRAERPQPELTEILVRVKAAGLNPVDWKVRRTGTFLGEPPFRVGWDVSGVVEAVGAGVRTLAPGDEVLGMPRFPAPVGAYADYVTGPSRHFVRKPAALSHAEAAGLPLAGLTAWQALVDVADVQPGQRVLVHAAAGGVGHLAVQIAAAKGAHVIGTASAAKHPLLRELGAAEVIDYRTTDFTTVLSDVDVVLDAIGGDYGPRSLTVLRKGGILVSILSPEENALIEPAAEYGVNAGFVMVEPDQIGLLGLVDLIEAGKLRIHVDRAFDLDDVVAAHELLESGHVTGKVVLTVA</sequence>
<dbReference type="SUPFAM" id="SSF51735">
    <property type="entry name" value="NAD(P)-binding Rossmann-fold domains"/>
    <property type="match status" value="1"/>
</dbReference>
<dbReference type="GO" id="GO:0016491">
    <property type="term" value="F:oxidoreductase activity"/>
    <property type="evidence" value="ECO:0007669"/>
    <property type="project" value="InterPro"/>
</dbReference>
<dbReference type="SMART" id="SM00829">
    <property type="entry name" value="PKS_ER"/>
    <property type="match status" value="1"/>
</dbReference>
<dbReference type="InterPro" id="IPR036291">
    <property type="entry name" value="NAD(P)-bd_dom_sf"/>
</dbReference>